<dbReference type="EMBL" id="GL732540">
    <property type="protein sequence ID" value="EFX82075.1"/>
    <property type="molecule type" value="Genomic_DNA"/>
</dbReference>
<dbReference type="HOGENOM" id="CLU_2111309_0_0_1"/>
<dbReference type="AlphaFoldDB" id="E9GDF9"/>
<evidence type="ECO:0000313" key="2">
    <source>
        <dbReference type="Proteomes" id="UP000000305"/>
    </source>
</evidence>
<sequence>MDLTRFPLDWAARSSSLRRFFLSRCGEEEEEGLIVIHTQQWAVVVVKNREMRCLIVVSGDGHMVLRSPFTALAGRFETPNSRSFDRQAVERSSVKVDLHVTGRVGEQMALEIYTD</sequence>
<proteinExistence type="predicted"/>
<protein>
    <submittedName>
        <fullName evidence="1">Uncharacterized protein</fullName>
    </submittedName>
</protein>
<organism evidence="1 2">
    <name type="scientific">Daphnia pulex</name>
    <name type="common">Water flea</name>
    <dbReference type="NCBI Taxonomy" id="6669"/>
    <lineage>
        <taxon>Eukaryota</taxon>
        <taxon>Metazoa</taxon>
        <taxon>Ecdysozoa</taxon>
        <taxon>Arthropoda</taxon>
        <taxon>Crustacea</taxon>
        <taxon>Branchiopoda</taxon>
        <taxon>Diplostraca</taxon>
        <taxon>Cladocera</taxon>
        <taxon>Anomopoda</taxon>
        <taxon>Daphniidae</taxon>
        <taxon>Daphnia</taxon>
    </lineage>
</organism>
<gene>
    <name evidence="1" type="ORF">DAPPUDRAFT_241112</name>
</gene>
<name>E9GDF9_DAPPU</name>
<dbReference type="InParanoid" id="E9GDF9"/>
<dbReference type="Proteomes" id="UP000000305">
    <property type="component" value="Unassembled WGS sequence"/>
</dbReference>
<evidence type="ECO:0000313" key="1">
    <source>
        <dbReference type="EMBL" id="EFX82075.1"/>
    </source>
</evidence>
<dbReference type="KEGG" id="dpx:DAPPUDRAFT_241112"/>
<reference evidence="1 2" key="1">
    <citation type="journal article" date="2011" name="Science">
        <title>The ecoresponsive genome of Daphnia pulex.</title>
        <authorList>
            <person name="Colbourne J.K."/>
            <person name="Pfrender M.E."/>
            <person name="Gilbert D."/>
            <person name="Thomas W.K."/>
            <person name="Tucker A."/>
            <person name="Oakley T.H."/>
            <person name="Tokishita S."/>
            <person name="Aerts A."/>
            <person name="Arnold G.J."/>
            <person name="Basu M.K."/>
            <person name="Bauer D.J."/>
            <person name="Caceres C.E."/>
            <person name="Carmel L."/>
            <person name="Casola C."/>
            <person name="Choi J.H."/>
            <person name="Detter J.C."/>
            <person name="Dong Q."/>
            <person name="Dusheyko S."/>
            <person name="Eads B.D."/>
            <person name="Frohlich T."/>
            <person name="Geiler-Samerotte K.A."/>
            <person name="Gerlach D."/>
            <person name="Hatcher P."/>
            <person name="Jogdeo S."/>
            <person name="Krijgsveld J."/>
            <person name="Kriventseva E.V."/>
            <person name="Kultz D."/>
            <person name="Laforsch C."/>
            <person name="Lindquist E."/>
            <person name="Lopez J."/>
            <person name="Manak J.R."/>
            <person name="Muller J."/>
            <person name="Pangilinan J."/>
            <person name="Patwardhan R.P."/>
            <person name="Pitluck S."/>
            <person name="Pritham E.J."/>
            <person name="Rechtsteiner A."/>
            <person name="Rho M."/>
            <person name="Rogozin I.B."/>
            <person name="Sakarya O."/>
            <person name="Salamov A."/>
            <person name="Schaack S."/>
            <person name="Shapiro H."/>
            <person name="Shiga Y."/>
            <person name="Skalitzky C."/>
            <person name="Smith Z."/>
            <person name="Souvorov A."/>
            <person name="Sung W."/>
            <person name="Tang Z."/>
            <person name="Tsuchiya D."/>
            <person name="Tu H."/>
            <person name="Vos H."/>
            <person name="Wang M."/>
            <person name="Wolf Y.I."/>
            <person name="Yamagata H."/>
            <person name="Yamada T."/>
            <person name="Ye Y."/>
            <person name="Shaw J.R."/>
            <person name="Andrews J."/>
            <person name="Crease T.J."/>
            <person name="Tang H."/>
            <person name="Lucas S.M."/>
            <person name="Robertson H.M."/>
            <person name="Bork P."/>
            <person name="Koonin E.V."/>
            <person name="Zdobnov E.M."/>
            <person name="Grigoriev I.V."/>
            <person name="Lynch M."/>
            <person name="Boore J.L."/>
        </authorList>
    </citation>
    <scope>NUCLEOTIDE SEQUENCE [LARGE SCALE GENOMIC DNA]</scope>
</reference>
<accession>E9GDF9</accession>
<keyword evidence="2" id="KW-1185">Reference proteome</keyword>